<evidence type="ECO:0000256" key="22">
    <source>
        <dbReference type="ARBA" id="ARBA00049360"/>
    </source>
</evidence>
<dbReference type="Pfam" id="PF00910">
    <property type="entry name" value="RNA_helicase"/>
    <property type="match status" value="1"/>
</dbReference>
<evidence type="ECO:0000256" key="1">
    <source>
        <dbReference type="ARBA" id="ARBA00001936"/>
    </source>
</evidence>
<evidence type="ECO:0000313" key="24">
    <source>
        <dbReference type="EMBL" id="UYD39085.1"/>
    </source>
</evidence>
<dbReference type="SUPFAM" id="SSF52540">
    <property type="entry name" value="P-loop containing nucleoside triphosphate hydrolases"/>
    <property type="match status" value="1"/>
</dbReference>
<dbReference type="InterPro" id="IPR027417">
    <property type="entry name" value="P-loop_NTPase"/>
</dbReference>
<keyword evidence="16" id="KW-0067">ATP-binding</keyword>
<keyword evidence="18" id="KW-0238">DNA-binding</keyword>
<evidence type="ECO:0000256" key="7">
    <source>
        <dbReference type="ARBA" id="ARBA00022679"/>
    </source>
</evidence>
<keyword evidence="9" id="KW-0235">DNA replication</keyword>
<feature type="domain" description="CRESS-DNA virus Rep endonuclease" evidence="23">
    <location>
        <begin position="3"/>
        <end position="99"/>
    </location>
</feature>
<dbReference type="GO" id="GO:0042025">
    <property type="term" value="C:host cell nucleus"/>
    <property type="evidence" value="ECO:0007669"/>
    <property type="project" value="UniProtKB-SubCell"/>
</dbReference>
<evidence type="ECO:0000256" key="17">
    <source>
        <dbReference type="ARBA" id="ARBA00023124"/>
    </source>
</evidence>
<comment type="subcellular location">
    <subcellularLocation>
        <location evidence="3">Host nucleus</location>
    </subcellularLocation>
</comment>
<evidence type="ECO:0000256" key="13">
    <source>
        <dbReference type="ARBA" id="ARBA00022759"/>
    </source>
</evidence>
<protein>
    <recommendedName>
        <fullName evidence="5">Replication-associated protein</fullName>
    </recommendedName>
    <alternativeName>
        <fullName evidence="20">ATP-dependent helicase Rep</fullName>
    </alternativeName>
    <alternativeName>
        <fullName evidence="21">RepP</fullName>
    </alternativeName>
</protein>
<dbReference type="Gene3D" id="3.40.1310.20">
    <property type="match status" value="1"/>
</dbReference>
<name>A0AAE9P4B4_9VIRU</name>
<dbReference type="GO" id="GO:0003677">
    <property type="term" value="F:DNA binding"/>
    <property type="evidence" value="ECO:0007669"/>
    <property type="project" value="UniProtKB-KW"/>
</dbReference>
<sequence length="300" mass="34779">MPTLQGRYWILTIPVIYLPNQPELRDDLIYIKGQQEIGANGLHHWQILAAFKNRLTIGQVKAYFCPQAHVELTRSDAADKYVHKDDTAIVETRFELGEKAVNRNSKADWELVLDNAKKGFTDRIPADILIRNYLSIKRIRVDHVQPVWRDTITVRVYWGGSGLGKTRRAWHEAGLCVYVKDPCTKWWDGYQGQENVIIDEFTGTIAINHILRWLDRYPCFAETKGLSTPLLAKNFWITSNVDPREWYKEANSDQVKALIRRCDITHFVFEWIPPADTEVRWDCGDPVAICDKFDEIFGTN</sequence>
<comment type="catalytic activity">
    <reaction evidence="22">
        <text>ATP + H2O = ADP + phosphate + H(+)</text>
        <dbReference type="Rhea" id="RHEA:13065"/>
        <dbReference type="ChEBI" id="CHEBI:15377"/>
        <dbReference type="ChEBI" id="CHEBI:15378"/>
        <dbReference type="ChEBI" id="CHEBI:30616"/>
        <dbReference type="ChEBI" id="CHEBI:43474"/>
        <dbReference type="ChEBI" id="CHEBI:456216"/>
    </reaction>
</comment>
<dbReference type="GO" id="GO:0003723">
    <property type="term" value="F:RNA binding"/>
    <property type="evidence" value="ECO:0007669"/>
    <property type="project" value="InterPro"/>
</dbReference>
<dbReference type="GO" id="GO:0016787">
    <property type="term" value="F:hydrolase activity"/>
    <property type="evidence" value="ECO:0007669"/>
    <property type="project" value="UniProtKB-KW"/>
</dbReference>
<evidence type="ECO:0000256" key="19">
    <source>
        <dbReference type="ARBA" id="ARBA00023268"/>
    </source>
</evidence>
<organism evidence="24 25">
    <name type="scientific">Wigfec virus K19_432</name>
    <dbReference type="NCBI Taxonomy" id="2985992"/>
    <lineage>
        <taxon>Viruses</taxon>
        <taxon>Monodnaviria</taxon>
        <taxon>Shotokuvirae</taxon>
        <taxon>Cressdnaviricota</taxon>
        <taxon>Arfiviricetes</taxon>
        <taxon>Saturnivirales</taxon>
        <taxon>Kanorauviridae</taxon>
        <taxon>Zohalivirus</taxon>
        <taxon>Zohalivirus maramis</taxon>
    </lineage>
</organism>
<evidence type="ECO:0000256" key="5">
    <source>
        <dbReference type="ARBA" id="ARBA00014531"/>
    </source>
</evidence>
<keyword evidence="11" id="KW-0479">Metal-binding</keyword>
<dbReference type="GO" id="GO:0006260">
    <property type="term" value="P:DNA replication"/>
    <property type="evidence" value="ECO:0007669"/>
    <property type="project" value="UniProtKB-KW"/>
</dbReference>
<keyword evidence="17" id="KW-0190">Covalent protein-DNA linkage</keyword>
<comment type="similarity">
    <text evidence="4">Belongs to the nanoviruses/circoviruses replication-associated protein family.</text>
</comment>
<evidence type="ECO:0000256" key="9">
    <source>
        <dbReference type="ARBA" id="ARBA00022705"/>
    </source>
</evidence>
<dbReference type="PROSITE" id="PS52020">
    <property type="entry name" value="CRESS_DNA_REP"/>
    <property type="match status" value="1"/>
</dbReference>
<keyword evidence="13" id="KW-0255">Endonuclease</keyword>
<evidence type="ECO:0000256" key="20">
    <source>
        <dbReference type="ARBA" id="ARBA00030754"/>
    </source>
</evidence>
<keyword evidence="19" id="KW-0511">Multifunctional enzyme</keyword>
<dbReference type="GO" id="GO:0000166">
    <property type="term" value="F:nucleotide binding"/>
    <property type="evidence" value="ECO:0007669"/>
    <property type="project" value="UniProtKB-KW"/>
</dbReference>
<evidence type="ECO:0000313" key="25">
    <source>
        <dbReference type="Proteomes" id="UP001266762"/>
    </source>
</evidence>
<dbReference type="EMBL" id="OP549819">
    <property type="protein sequence ID" value="UYD39085.1"/>
    <property type="molecule type" value="Genomic_DNA"/>
</dbReference>
<evidence type="ECO:0000256" key="11">
    <source>
        <dbReference type="ARBA" id="ARBA00022723"/>
    </source>
</evidence>
<keyword evidence="8" id="KW-0548">Nucleotidyltransferase</keyword>
<dbReference type="GO" id="GO:0046872">
    <property type="term" value="F:metal ion binding"/>
    <property type="evidence" value="ECO:0007669"/>
    <property type="project" value="UniProtKB-KW"/>
</dbReference>
<keyword evidence="7" id="KW-0808">Transferase</keyword>
<dbReference type="GO" id="GO:0003724">
    <property type="term" value="F:RNA helicase activity"/>
    <property type="evidence" value="ECO:0007669"/>
    <property type="project" value="InterPro"/>
</dbReference>
<keyword evidence="14" id="KW-0378">Hydrolase</keyword>
<evidence type="ECO:0000256" key="3">
    <source>
        <dbReference type="ARBA" id="ARBA00004147"/>
    </source>
</evidence>
<comment type="cofactor">
    <cofactor evidence="2">
        <name>Mg(2+)</name>
        <dbReference type="ChEBI" id="CHEBI:18420"/>
    </cofactor>
</comment>
<dbReference type="GO" id="GO:0016779">
    <property type="term" value="F:nucleotidyltransferase activity"/>
    <property type="evidence" value="ECO:0007669"/>
    <property type="project" value="UniProtKB-KW"/>
</dbReference>
<accession>A0AAE9P4B4</accession>
<reference evidence="24" key="1">
    <citation type="submission" date="2022-09" db="EMBL/GenBank/DDBJ databases">
        <title>Identification of single-stranded DNA viruses in an American wigeon fecal sample.</title>
        <authorList>
            <person name="Olivio D."/>
            <person name="Khalifeh A."/>
            <person name="Kraberger S."/>
            <person name="Varsani A."/>
        </authorList>
    </citation>
    <scope>NUCLEOTIDE SEQUENCE</scope>
    <source>
        <strain evidence="24">K19_432</strain>
    </source>
</reference>
<keyword evidence="15" id="KW-0347">Helicase</keyword>
<evidence type="ECO:0000256" key="14">
    <source>
        <dbReference type="ARBA" id="ARBA00022801"/>
    </source>
</evidence>
<evidence type="ECO:0000256" key="2">
    <source>
        <dbReference type="ARBA" id="ARBA00001946"/>
    </source>
</evidence>
<evidence type="ECO:0000256" key="6">
    <source>
        <dbReference type="ARBA" id="ARBA00022562"/>
    </source>
</evidence>
<evidence type="ECO:0000256" key="16">
    <source>
        <dbReference type="ARBA" id="ARBA00022840"/>
    </source>
</evidence>
<keyword evidence="25" id="KW-1185">Reference proteome</keyword>
<evidence type="ECO:0000256" key="8">
    <source>
        <dbReference type="ARBA" id="ARBA00022695"/>
    </source>
</evidence>
<evidence type="ECO:0000256" key="10">
    <source>
        <dbReference type="ARBA" id="ARBA00022722"/>
    </source>
</evidence>
<evidence type="ECO:0000259" key="23">
    <source>
        <dbReference type="PROSITE" id="PS52020"/>
    </source>
</evidence>
<evidence type="ECO:0000256" key="12">
    <source>
        <dbReference type="ARBA" id="ARBA00022741"/>
    </source>
</evidence>
<comment type="cofactor">
    <cofactor evidence="1">
        <name>Mn(2+)</name>
        <dbReference type="ChEBI" id="CHEBI:29035"/>
    </cofactor>
</comment>
<keyword evidence="10" id="KW-0540">Nuclease</keyword>
<dbReference type="InterPro" id="IPR000605">
    <property type="entry name" value="Helicase_SF3_ssDNA/RNA_vir"/>
</dbReference>
<proteinExistence type="inferred from homology"/>
<dbReference type="GO" id="GO:0004519">
    <property type="term" value="F:endonuclease activity"/>
    <property type="evidence" value="ECO:0007669"/>
    <property type="project" value="UniProtKB-KW"/>
</dbReference>
<keyword evidence="12" id="KW-0547">Nucleotide-binding</keyword>
<evidence type="ECO:0000256" key="21">
    <source>
        <dbReference type="ARBA" id="ARBA00032243"/>
    </source>
</evidence>
<evidence type="ECO:0000256" key="15">
    <source>
        <dbReference type="ARBA" id="ARBA00022806"/>
    </source>
</evidence>
<dbReference type="Pfam" id="PF02407">
    <property type="entry name" value="Viral_Rep"/>
    <property type="match status" value="1"/>
</dbReference>
<dbReference type="InterPro" id="IPR049912">
    <property type="entry name" value="CRESS_DNA_REP"/>
</dbReference>
<evidence type="ECO:0000256" key="18">
    <source>
        <dbReference type="ARBA" id="ARBA00023125"/>
    </source>
</evidence>
<dbReference type="Proteomes" id="UP001266762">
    <property type="component" value="Segment"/>
</dbReference>
<keyword evidence="6" id="KW-1048">Host nucleus</keyword>
<evidence type="ECO:0000256" key="4">
    <source>
        <dbReference type="ARBA" id="ARBA00008545"/>
    </source>
</evidence>